<dbReference type="CDD" id="cd05466">
    <property type="entry name" value="PBP2_LTTR_substrate"/>
    <property type="match status" value="1"/>
</dbReference>
<evidence type="ECO:0000313" key="6">
    <source>
        <dbReference type="EMBL" id="GLI21075.1"/>
    </source>
</evidence>
<evidence type="ECO:0000256" key="3">
    <source>
        <dbReference type="ARBA" id="ARBA00023125"/>
    </source>
</evidence>
<evidence type="ECO:0000256" key="2">
    <source>
        <dbReference type="ARBA" id="ARBA00023015"/>
    </source>
</evidence>
<comment type="caution">
    <text evidence="6">The sequence shown here is derived from an EMBL/GenBank/DDBJ whole genome shotgun (WGS) entry which is preliminary data.</text>
</comment>
<dbReference type="GO" id="GO:0006351">
    <property type="term" value="P:DNA-templated transcription"/>
    <property type="evidence" value="ECO:0007669"/>
    <property type="project" value="TreeGrafter"/>
</dbReference>
<organism evidence="6 8">
    <name type="scientific">Xanthobacter flavus</name>
    <dbReference type="NCBI Taxonomy" id="281"/>
    <lineage>
        <taxon>Bacteria</taxon>
        <taxon>Pseudomonadati</taxon>
        <taxon>Pseudomonadota</taxon>
        <taxon>Alphaproteobacteria</taxon>
        <taxon>Hyphomicrobiales</taxon>
        <taxon>Xanthobacteraceae</taxon>
        <taxon>Xanthobacter</taxon>
    </lineage>
</organism>
<reference evidence="7 9" key="2">
    <citation type="submission" date="2023-07" db="EMBL/GenBank/DDBJ databases">
        <title>Genomic Encyclopedia of Type Strains, Phase IV (KMG-IV): sequencing the most valuable type-strain genomes for metagenomic binning, comparative biology and taxonomic classification.</title>
        <authorList>
            <person name="Goeker M."/>
        </authorList>
    </citation>
    <scope>NUCLEOTIDE SEQUENCE [LARGE SCALE GENOMIC DNA]</scope>
    <source>
        <strain evidence="7 9">DSM 338</strain>
    </source>
</reference>
<dbReference type="Pfam" id="PF00126">
    <property type="entry name" value="HTH_1"/>
    <property type="match status" value="1"/>
</dbReference>
<evidence type="ECO:0000313" key="8">
    <source>
        <dbReference type="Proteomes" id="UP001144397"/>
    </source>
</evidence>
<dbReference type="GeneID" id="95761543"/>
<keyword evidence="4" id="KW-0804">Transcription</keyword>
<keyword evidence="9" id="KW-1185">Reference proteome</keyword>
<dbReference type="PANTHER" id="PTHR30537:SF3">
    <property type="entry name" value="TRANSCRIPTIONAL REGULATORY PROTEIN"/>
    <property type="match status" value="1"/>
</dbReference>
<protein>
    <submittedName>
        <fullName evidence="7">DNA-binding transcriptional LysR family regulator</fullName>
    </submittedName>
    <submittedName>
        <fullName evidence="6">LysR family transcriptional regulator</fullName>
    </submittedName>
</protein>
<dbReference type="InterPro" id="IPR036390">
    <property type="entry name" value="WH_DNA-bd_sf"/>
</dbReference>
<dbReference type="GO" id="GO:0003700">
    <property type="term" value="F:DNA-binding transcription factor activity"/>
    <property type="evidence" value="ECO:0007669"/>
    <property type="project" value="InterPro"/>
</dbReference>
<keyword evidence="3 7" id="KW-0238">DNA-binding</keyword>
<dbReference type="Gene3D" id="1.10.10.10">
    <property type="entry name" value="Winged helix-like DNA-binding domain superfamily/Winged helix DNA-binding domain"/>
    <property type="match status" value="1"/>
</dbReference>
<evidence type="ECO:0000313" key="7">
    <source>
        <dbReference type="EMBL" id="MDR6332799.1"/>
    </source>
</evidence>
<dbReference type="SUPFAM" id="SSF53850">
    <property type="entry name" value="Periplasmic binding protein-like II"/>
    <property type="match status" value="1"/>
</dbReference>
<dbReference type="InterPro" id="IPR005119">
    <property type="entry name" value="LysR_subst-bd"/>
</dbReference>
<dbReference type="PANTHER" id="PTHR30537">
    <property type="entry name" value="HTH-TYPE TRANSCRIPTIONAL REGULATOR"/>
    <property type="match status" value="1"/>
</dbReference>
<accession>A0A9W6FIF3</accession>
<keyword evidence="2" id="KW-0805">Transcription regulation</keyword>
<sequence length="295" mass="33277">MEWDDLRFFLELARTRTLTEAARRLDVKHTTVARRIQRLELAVGAPVFTRTHAGHELTLRGRNLLVEAQAIEDLFLNMDQEETAPGPSVSGIVRVGCTEGYGVGVLPTDLAELRKQHPNLRVDLIVQPRPILLARNEADIVITIDRPDRGPYLITKLYDYTLRLYASPSYLAAHKPIRRLSDLKDHHFVSYIEESGPAKGLPVIWNLVQSSNPGIRSTSIFSQMAIVASGGGIAILPSYLVGQDEAFSPVLGSEVSFQRTYWVMMPTELKRIARVQAVWQFLKRTTREHSQRLMV</sequence>
<dbReference type="PROSITE" id="PS50931">
    <property type="entry name" value="HTH_LYSR"/>
    <property type="match status" value="1"/>
</dbReference>
<proteinExistence type="inferred from homology"/>
<dbReference type="Gene3D" id="3.40.190.290">
    <property type="match status" value="1"/>
</dbReference>
<evidence type="ECO:0000313" key="9">
    <source>
        <dbReference type="Proteomes" id="UP001245370"/>
    </source>
</evidence>
<dbReference type="EMBL" id="JAVDPY010000002">
    <property type="protein sequence ID" value="MDR6332799.1"/>
    <property type="molecule type" value="Genomic_DNA"/>
</dbReference>
<feature type="domain" description="HTH lysR-type" evidence="5">
    <location>
        <begin position="1"/>
        <end position="58"/>
    </location>
</feature>
<name>A0A9W6FIF3_XANFL</name>
<evidence type="ECO:0000259" key="5">
    <source>
        <dbReference type="PROSITE" id="PS50931"/>
    </source>
</evidence>
<dbReference type="Proteomes" id="UP001144397">
    <property type="component" value="Unassembled WGS sequence"/>
</dbReference>
<dbReference type="InterPro" id="IPR036388">
    <property type="entry name" value="WH-like_DNA-bd_sf"/>
</dbReference>
<gene>
    <name evidence="6" type="primary">mauR</name>
    <name evidence="7" type="ORF">GGQ86_001263</name>
    <name evidence="6" type="ORF">XFLAVUS301_07490</name>
</gene>
<dbReference type="SUPFAM" id="SSF46785">
    <property type="entry name" value="Winged helix' DNA-binding domain"/>
    <property type="match status" value="1"/>
</dbReference>
<evidence type="ECO:0000256" key="4">
    <source>
        <dbReference type="ARBA" id="ARBA00023163"/>
    </source>
</evidence>
<dbReference type="InterPro" id="IPR058163">
    <property type="entry name" value="LysR-type_TF_proteobact-type"/>
</dbReference>
<reference evidence="6" key="1">
    <citation type="submission" date="2022-12" db="EMBL/GenBank/DDBJ databases">
        <title>Reference genome sequencing for broad-spectrum identification of bacterial and archaeal isolates by mass spectrometry.</title>
        <authorList>
            <person name="Sekiguchi Y."/>
            <person name="Tourlousse D.M."/>
        </authorList>
    </citation>
    <scope>NUCLEOTIDE SEQUENCE</scope>
    <source>
        <strain evidence="6">301</strain>
    </source>
</reference>
<dbReference type="GO" id="GO:0043565">
    <property type="term" value="F:sequence-specific DNA binding"/>
    <property type="evidence" value="ECO:0007669"/>
    <property type="project" value="TreeGrafter"/>
</dbReference>
<comment type="similarity">
    <text evidence="1">Belongs to the LysR transcriptional regulatory family.</text>
</comment>
<dbReference type="Proteomes" id="UP001245370">
    <property type="component" value="Unassembled WGS sequence"/>
</dbReference>
<dbReference type="InterPro" id="IPR000847">
    <property type="entry name" value="LysR_HTH_N"/>
</dbReference>
<dbReference type="AlphaFoldDB" id="A0A9W6FIF3"/>
<dbReference type="RefSeq" id="WP_281805492.1">
    <property type="nucleotide sequence ID" value="NZ_BSDO01000001.1"/>
</dbReference>
<dbReference type="EMBL" id="BSDO01000001">
    <property type="protein sequence ID" value="GLI21075.1"/>
    <property type="molecule type" value="Genomic_DNA"/>
</dbReference>
<evidence type="ECO:0000256" key="1">
    <source>
        <dbReference type="ARBA" id="ARBA00009437"/>
    </source>
</evidence>
<dbReference type="Pfam" id="PF03466">
    <property type="entry name" value="LysR_substrate"/>
    <property type="match status" value="1"/>
</dbReference>